<dbReference type="Pfam" id="PF12877">
    <property type="entry name" value="KIAA1549"/>
    <property type="match status" value="1"/>
</dbReference>
<feature type="non-terminal residue" evidence="2">
    <location>
        <position position="1"/>
    </location>
</feature>
<feature type="compositionally biased region" description="Polar residues" evidence="1">
    <location>
        <begin position="177"/>
        <end position="194"/>
    </location>
</feature>
<feature type="compositionally biased region" description="Low complexity" evidence="1">
    <location>
        <begin position="9"/>
        <end position="24"/>
    </location>
</feature>
<name>A0A7K6APA5_UPUEP</name>
<protein>
    <submittedName>
        <fullName evidence="2">K154L protein</fullName>
    </submittedName>
</protein>
<accession>A0A7K6APA5</accession>
<sequence>SQSPSQNGSILSNGSGKPSSSRSSLQKVMAPQKGTKDEGRKRNVPVSDEEEGGVLFDNVAKSTIDPFDTSSGSVQLIAIKPVALPAVHAASERSKESAIINGEVNKALKQKSDIEHYRNKLRLKAKRKGYYDFPQVDNKGQTERKRMYEKNQKELDHILDPDADVSSPFAEPKSRQPMKNSVYRSRQSLNSPSPGETEMDLLVTRERPRRGIRNSGYDTEPEIIEETNIDRVNEPRGYARPRQAKGHSETSTLSSQPSIDEVRQQMHMLLEEAFSLASAGHSGQGRQDAYSSAPHLPYSEVVTSAPGTMTRSRGGVQWVPTYRPEMYQYSLPRPGYRFSQLPEMVMGSPPPPVPPRTGPVAVASLRRSTSDIGSKVRIPESTGVDQAQHHDQASFVSGSRAPMSVGPLDQSAFHSGNTVPAVFAIPATNRPGFTGYFIPTPPSAYRNQAWMPYAGENELPGQWTDSVPLPGYIEAYPRPHYQHNSPSRLPRQYSQQASVHPSLEQAPLASGAASQQSLAETDPADAPLTNISTAALVKAIREEVAKLAKKQTDMFEFQV</sequence>
<feature type="compositionally biased region" description="Low complexity" evidence="1">
    <location>
        <begin position="505"/>
        <end position="519"/>
    </location>
</feature>
<feature type="region of interest" description="Disordered" evidence="1">
    <location>
        <begin position="480"/>
        <end position="525"/>
    </location>
</feature>
<proteinExistence type="predicted"/>
<dbReference type="InterPro" id="IPR024606">
    <property type="entry name" value="KIAA1549"/>
</dbReference>
<feature type="region of interest" description="Disordered" evidence="1">
    <location>
        <begin position="161"/>
        <end position="258"/>
    </location>
</feature>
<comment type="caution">
    <text evidence="2">The sequence shown here is derived from an EMBL/GenBank/DDBJ whole genome shotgun (WGS) entry which is preliminary data.</text>
</comment>
<gene>
    <name evidence="2" type="ORF">UPUEPO_R12943</name>
</gene>
<organism evidence="2 3">
    <name type="scientific">Upupa epops</name>
    <name type="common">Eurasian hoopoe</name>
    <dbReference type="NCBI Taxonomy" id="57439"/>
    <lineage>
        <taxon>Eukaryota</taxon>
        <taxon>Metazoa</taxon>
        <taxon>Chordata</taxon>
        <taxon>Craniata</taxon>
        <taxon>Vertebrata</taxon>
        <taxon>Euteleostomi</taxon>
        <taxon>Archelosauria</taxon>
        <taxon>Archosauria</taxon>
        <taxon>Dinosauria</taxon>
        <taxon>Saurischia</taxon>
        <taxon>Theropoda</taxon>
        <taxon>Coelurosauria</taxon>
        <taxon>Aves</taxon>
        <taxon>Neognathae</taxon>
        <taxon>Neoaves</taxon>
        <taxon>Telluraves</taxon>
        <taxon>Coraciimorphae</taxon>
        <taxon>Bucerotiformes</taxon>
        <taxon>Upupidae</taxon>
        <taxon>Upupa</taxon>
    </lineage>
</organism>
<dbReference type="PANTHER" id="PTHR21590">
    <property type="entry name" value="SEA DOMAIN-CONTAINING PROTEIN"/>
    <property type="match status" value="1"/>
</dbReference>
<feature type="compositionally biased region" description="Polar residues" evidence="1">
    <location>
        <begin position="482"/>
        <end position="499"/>
    </location>
</feature>
<feature type="compositionally biased region" description="Polar residues" evidence="1">
    <location>
        <begin position="249"/>
        <end position="258"/>
    </location>
</feature>
<keyword evidence="3" id="KW-1185">Reference proteome</keyword>
<dbReference type="AlphaFoldDB" id="A0A7K6APA5"/>
<evidence type="ECO:0000313" key="2">
    <source>
        <dbReference type="EMBL" id="NWU91880.1"/>
    </source>
</evidence>
<feature type="region of interest" description="Disordered" evidence="1">
    <location>
        <begin position="1"/>
        <end position="53"/>
    </location>
</feature>
<reference evidence="2 3" key="1">
    <citation type="submission" date="2019-09" db="EMBL/GenBank/DDBJ databases">
        <title>Bird 10,000 Genomes (B10K) Project - Family phase.</title>
        <authorList>
            <person name="Zhang G."/>
        </authorList>
    </citation>
    <scope>NUCLEOTIDE SEQUENCE [LARGE SCALE GENOMIC DNA]</scope>
    <source>
        <strain evidence="2">B10K-DU-012-37</strain>
    </source>
</reference>
<dbReference type="PANTHER" id="PTHR21590:SF3">
    <property type="entry name" value="UPF0606 PROTEIN KIAA1549L"/>
    <property type="match status" value="1"/>
</dbReference>
<dbReference type="Proteomes" id="UP000544127">
    <property type="component" value="Unassembled WGS sequence"/>
</dbReference>
<dbReference type="OrthoDB" id="9939624at2759"/>
<evidence type="ECO:0000256" key="1">
    <source>
        <dbReference type="SAM" id="MobiDB-lite"/>
    </source>
</evidence>
<dbReference type="EMBL" id="VZRI01003764">
    <property type="protein sequence ID" value="NWU91880.1"/>
    <property type="molecule type" value="Genomic_DNA"/>
</dbReference>
<evidence type="ECO:0000313" key="3">
    <source>
        <dbReference type="Proteomes" id="UP000544127"/>
    </source>
</evidence>
<feature type="non-terminal residue" evidence="2">
    <location>
        <position position="559"/>
    </location>
</feature>